<keyword evidence="2" id="KW-1185">Reference proteome</keyword>
<reference evidence="1 2" key="1">
    <citation type="submission" date="2015-10" db="EMBL/GenBank/DDBJ databases">
        <title>Draft genome sequence of Streptomyces yokosukanensis DSM 40224, type strain for the species Streptomyces yokosukanensis.</title>
        <authorList>
            <person name="Ruckert C."/>
            <person name="Winkler A."/>
            <person name="Kalinowski J."/>
            <person name="Kampfer P."/>
            <person name="Glaeser S."/>
        </authorList>
    </citation>
    <scope>NUCLEOTIDE SEQUENCE [LARGE SCALE GENOMIC DNA]</scope>
    <source>
        <strain evidence="1 2">DSM 40224</strain>
    </source>
</reference>
<dbReference type="EMBL" id="LMWN01000021">
    <property type="protein sequence ID" value="KUN05327.1"/>
    <property type="molecule type" value="Genomic_DNA"/>
</dbReference>
<dbReference type="Proteomes" id="UP000053127">
    <property type="component" value="Unassembled WGS sequence"/>
</dbReference>
<gene>
    <name evidence="1" type="ORF">AQI95_17870</name>
</gene>
<dbReference type="STRING" id="67386.AQI95_17870"/>
<dbReference type="OrthoDB" id="4246434at2"/>
<proteinExistence type="predicted"/>
<organism evidence="1 2">
    <name type="scientific">Streptomyces yokosukanensis</name>
    <dbReference type="NCBI Taxonomy" id="67386"/>
    <lineage>
        <taxon>Bacteria</taxon>
        <taxon>Bacillati</taxon>
        <taxon>Actinomycetota</taxon>
        <taxon>Actinomycetes</taxon>
        <taxon>Kitasatosporales</taxon>
        <taxon>Streptomycetaceae</taxon>
        <taxon>Streptomyces</taxon>
    </lineage>
</organism>
<name>A0A101P5K5_9ACTN</name>
<comment type="caution">
    <text evidence="1">The sequence shown here is derived from an EMBL/GenBank/DDBJ whole genome shotgun (WGS) entry which is preliminary data.</text>
</comment>
<protein>
    <submittedName>
        <fullName evidence="1">Uncharacterized protein</fullName>
    </submittedName>
</protein>
<accession>A0A101P5K5</accession>
<evidence type="ECO:0000313" key="2">
    <source>
        <dbReference type="Proteomes" id="UP000053127"/>
    </source>
</evidence>
<dbReference type="RefSeq" id="WP_067124029.1">
    <property type="nucleotide sequence ID" value="NZ_JBFACD010000044.1"/>
</dbReference>
<dbReference type="AlphaFoldDB" id="A0A101P5K5"/>
<sequence length="133" mass="14128">MSSERPINRRFDEDMHLNLVAPGPSRYATRTDKPVRYFTVVDKEGGAALGYVWANDEDDAAAWVPRAAAGGRALAEGGHWHARLQEAKGRGIPPSQALAEMLSNPEGNRGRALPGALADAPDAAAVKALAQEA</sequence>
<evidence type="ECO:0000313" key="1">
    <source>
        <dbReference type="EMBL" id="KUN05327.1"/>
    </source>
</evidence>